<dbReference type="PANTHER" id="PTHR39398:SF1">
    <property type="entry name" value="CSN8_PSMD8_EIF3K DOMAIN-CONTAINING PROTEIN"/>
    <property type="match status" value="1"/>
</dbReference>
<reference evidence="2 3" key="1">
    <citation type="submission" date="2017-11" db="EMBL/GenBank/DDBJ databases">
        <title>De novo assembly and phasing of dikaryotic genomes from two isolates of Puccinia coronata f. sp. avenae, the causal agent of oat crown rust.</title>
        <authorList>
            <person name="Miller M.E."/>
            <person name="Zhang Y."/>
            <person name="Omidvar V."/>
            <person name="Sperschneider J."/>
            <person name="Schwessinger B."/>
            <person name="Raley C."/>
            <person name="Palmer J.M."/>
            <person name="Garnica D."/>
            <person name="Upadhyaya N."/>
            <person name="Rathjen J."/>
            <person name="Taylor J.M."/>
            <person name="Park R.F."/>
            <person name="Dodds P.N."/>
            <person name="Hirsch C.D."/>
            <person name="Kianian S.F."/>
            <person name="Figueroa M."/>
        </authorList>
    </citation>
    <scope>NUCLEOTIDE SEQUENCE [LARGE SCALE GENOMIC DNA]</scope>
    <source>
        <strain evidence="2">12NC29</strain>
    </source>
</reference>
<keyword evidence="3" id="KW-1185">Reference proteome</keyword>
<evidence type="ECO:0000313" key="2">
    <source>
        <dbReference type="EMBL" id="PLW12757.1"/>
    </source>
</evidence>
<protein>
    <submittedName>
        <fullName evidence="2">Uncharacterized protein</fullName>
    </submittedName>
</protein>
<feature type="compositionally biased region" description="Polar residues" evidence="1">
    <location>
        <begin position="21"/>
        <end position="37"/>
    </location>
</feature>
<name>A0A2N5SHP6_9BASI</name>
<organism evidence="2 3">
    <name type="scientific">Puccinia coronata f. sp. avenae</name>
    <dbReference type="NCBI Taxonomy" id="200324"/>
    <lineage>
        <taxon>Eukaryota</taxon>
        <taxon>Fungi</taxon>
        <taxon>Dikarya</taxon>
        <taxon>Basidiomycota</taxon>
        <taxon>Pucciniomycotina</taxon>
        <taxon>Pucciniomycetes</taxon>
        <taxon>Pucciniales</taxon>
        <taxon>Pucciniaceae</taxon>
        <taxon>Puccinia</taxon>
    </lineage>
</organism>
<feature type="region of interest" description="Disordered" evidence="1">
    <location>
        <begin position="1"/>
        <end position="71"/>
    </location>
</feature>
<gene>
    <name evidence="2" type="ORF">PCANC_17699</name>
</gene>
<evidence type="ECO:0000313" key="3">
    <source>
        <dbReference type="Proteomes" id="UP000235388"/>
    </source>
</evidence>
<dbReference type="OrthoDB" id="2100128at2759"/>
<dbReference type="Proteomes" id="UP000235388">
    <property type="component" value="Unassembled WGS sequence"/>
</dbReference>
<accession>A0A2N5SHP6</accession>
<dbReference type="AlphaFoldDB" id="A0A2N5SHP6"/>
<comment type="caution">
    <text evidence="2">The sequence shown here is derived from an EMBL/GenBank/DDBJ whole genome shotgun (WGS) entry which is preliminary data.</text>
</comment>
<feature type="compositionally biased region" description="Basic and acidic residues" evidence="1">
    <location>
        <begin position="8"/>
        <end position="19"/>
    </location>
</feature>
<dbReference type="PANTHER" id="PTHR39398">
    <property type="entry name" value="YALI0F14311P"/>
    <property type="match status" value="1"/>
</dbReference>
<feature type="compositionally biased region" description="Polar residues" evidence="1">
    <location>
        <begin position="53"/>
        <end position="63"/>
    </location>
</feature>
<sequence length="509" mass="58913">MSLSQSRWKQEHDRQKPKEGTTPNQPTIRTTAASSTDKYIPPHLKPKPKKNPAASQSTRNPSGNIFIADGDRTVSKKFTKSGHELNPQEDTKLRGFVNSFKHANLSTSHPDPMSLVPSPSRGIYTSPKKEDQIIGKEDQKLKNEESFHQEQDLTNLDFQLTFLRWIVKRTEEYKDAYPNRTDLFLYLCLKDAQDNRDLKVQIDRVSSLVREIRKLREGIFASGRRDSFAIVVYELSAELALESLDFAQLNTLLNHLILDLYGKVSISEHLVGSESTSSRHEQEEEHVANLINHHRRTIEEVLNRRLMFARVFLLLPIVTRLDLSRFIENLAQLGDILSDPSLPNPEPSNQPSTHNQVVLDISSTSHHHHHHHHHHHPKLLELTRFFKLVLRKNYVQLNRQFIQPKLQKIVHSHLGNDPVITQWDDLLFLVFLNLMRPNLIWNVIQKSYYHLSPEDDAFIFNSLSLQFRSLDLFRRGSNNLQDSTVHQAVNSWLHSLNIKRNAKGIIQLK</sequence>
<evidence type="ECO:0000256" key="1">
    <source>
        <dbReference type="SAM" id="MobiDB-lite"/>
    </source>
</evidence>
<feature type="region of interest" description="Disordered" evidence="1">
    <location>
        <begin position="103"/>
        <end position="128"/>
    </location>
</feature>
<dbReference type="EMBL" id="PGCJ01000972">
    <property type="protein sequence ID" value="PLW12757.1"/>
    <property type="molecule type" value="Genomic_DNA"/>
</dbReference>
<dbReference type="STRING" id="200324.A0A2N5SHP6"/>
<proteinExistence type="predicted"/>